<evidence type="ECO:0000313" key="1">
    <source>
        <dbReference type="EMBL" id="KAK9879119.1"/>
    </source>
</evidence>
<accession>A0AAW1UI97</accession>
<dbReference type="AlphaFoldDB" id="A0AAW1UI97"/>
<dbReference type="Proteomes" id="UP001431783">
    <property type="component" value="Unassembled WGS sequence"/>
</dbReference>
<protein>
    <submittedName>
        <fullName evidence="1">Uncharacterized protein</fullName>
    </submittedName>
</protein>
<organism evidence="1 2">
    <name type="scientific">Henosepilachna vigintioctopunctata</name>
    <dbReference type="NCBI Taxonomy" id="420089"/>
    <lineage>
        <taxon>Eukaryota</taxon>
        <taxon>Metazoa</taxon>
        <taxon>Ecdysozoa</taxon>
        <taxon>Arthropoda</taxon>
        <taxon>Hexapoda</taxon>
        <taxon>Insecta</taxon>
        <taxon>Pterygota</taxon>
        <taxon>Neoptera</taxon>
        <taxon>Endopterygota</taxon>
        <taxon>Coleoptera</taxon>
        <taxon>Polyphaga</taxon>
        <taxon>Cucujiformia</taxon>
        <taxon>Coccinelloidea</taxon>
        <taxon>Coccinellidae</taxon>
        <taxon>Epilachninae</taxon>
        <taxon>Epilachnini</taxon>
        <taxon>Henosepilachna</taxon>
    </lineage>
</organism>
<reference evidence="1 2" key="1">
    <citation type="submission" date="2023-03" db="EMBL/GenBank/DDBJ databases">
        <title>Genome insight into feeding habits of ladybird beetles.</title>
        <authorList>
            <person name="Li H.-S."/>
            <person name="Huang Y.-H."/>
            <person name="Pang H."/>
        </authorList>
    </citation>
    <scope>NUCLEOTIDE SEQUENCE [LARGE SCALE GENOMIC DNA]</scope>
    <source>
        <strain evidence="1">SYSU_2023b</strain>
        <tissue evidence="1">Whole body</tissue>
    </source>
</reference>
<evidence type="ECO:0000313" key="2">
    <source>
        <dbReference type="Proteomes" id="UP001431783"/>
    </source>
</evidence>
<gene>
    <name evidence="1" type="ORF">WA026_003962</name>
</gene>
<proteinExistence type="predicted"/>
<sequence length="162" mass="19157">MTSDKICITNTYFASFERQNYAPLLRLPFQQNKDVTGRYSCLYARIILLGLSQVCQHMLPWKLRMHARCLYAHRQMSMEISYSLWEWPDNSQKRHTVNQTGRHVRGPGLTVSLVLSLSEKREYVLCGQEMGRRLHRLLKFPPITFCQCQCQVRNTDSLRFNR</sequence>
<name>A0AAW1UI97_9CUCU</name>
<keyword evidence="2" id="KW-1185">Reference proteome</keyword>
<comment type="caution">
    <text evidence="1">The sequence shown here is derived from an EMBL/GenBank/DDBJ whole genome shotgun (WGS) entry which is preliminary data.</text>
</comment>
<dbReference type="EMBL" id="JARQZJ010000061">
    <property type="protein sequence ID" value="KAK9879119.1"/>
    <property type="molecule type" value="Genomic_DNA"/>
</dbReference>